<proteinExistence type="predicted"/>
<dbReference type="AlphaFoldDB" id="A0A507AY24"/>
<dbReference type="CDD" id="cd00377">
    <property type="entry name" value="ICL_PEPM"/>
    <property type="match status" value="1"/>
</dbReference>
<accession>A0A507AY24</accession>
<dbReference type="GO" id="GO:0003824">
    <property type="term" value="F:catalytic activity"/>
    <property type="evidence" value="ECO:0007669"/>
    <property type="project" value="InterPro"/>
</dbReference>
<gene>
    <name evidence="1" type="ORF">E0L32_006819</name>
</gene>
<reference evidence="1 2" key="1">
    <citation type="submission" date="2019-06" db="EMBL/GenBank/DDBJ databases">
        <title>Draft genome sequence of the filamentous fungus Phialemoniopsis curvata isolated from diesel fuel.</title>
        <authorList>
            <person name="Varaljay V.A."/>
            <person name="Lyon W.J."/>
            <person name="Crouch A.L."/>
            <person name="Drake C.E."/>
            <person name="Hollomon J.M."/>
            <person name="Nadeau L.J."/>
            <person name="Nunn H.S."/>
            <person name="Stevenson B.S."/>
            <person name="Bojanowski C.L."/>
            <person name="Crookes-Goodson W.J."/>
        </authorList>
    </citation>
    <scope>NUCLEOTIDE SEQUENCE [LARGE SCALE GENOMIC DNA]</scope>
    <source>
        <strain evidence="1 2">D216</strain>
    </source>
</reference>
<evidence type="ECO:0000313" key="1">
    <source>
        <dbReference type="EMBL" id="TPX12407.1"/>
    </source>
</evidence>
<dbReference type="SUPFAM" id="SSF51621">
    <property type="entry name" value="Phosphoenolpyruvate/pyruvate domain"/>
    <property type="match status" value="1"/>
</dbReference>
<evidence type="ECO:0000313" key="2">
    <source>
        <dbReference type="Proteomes" id="UP000319257"/>
    </source>
</evidence>
<dbReference type="InterPro" id="IPR039556">
    <property type="entry name" value="ICL/PEPM"/>
</dbReference>
<dbReference type="PANTHER" id="PTHR42905:SF16">
    <property type="entry name" value="CARBOXYPHOSPHONOENOLPYRUVATE PHOSPHONOMUTASE-LIKE PROTEIN (AFU_ORTHOLOGUE AFUA_5G07230)"/>
    <property type="match status" value="1"/>
</dbReference>
<dbReference type="InterPro" id="IPR040442">
    <property type="entry name" value="Pyrv_kinase-like_dom_sf"/>
</dbReference>
<dbReference type="Gene3D" id="3.20.20.60">
    <property type="entry name" value="Phosphoenolpyruvate-binding domains"/>
    <property type="match status" value="1"/>
</dbReference>
<dbReference type="GeneID" id="41974266"/>
<dbReference type="Proteomes" id="UP000319257">
    <property type="component" value="Unassembled WGS sequence"/>
</dbReference>
<comment type="caution">
    <text evidence="1">The sequence shown here is derived from an EMBL/GenBank/DDBJ whole genome shotgun (WGS) entry which is preliminary data.</text>
</comment>
<dbReference type="InterPro" id="IPR015813">
    <property type="entry name" value="Pyrv/PenolPyrv_kinase-like_dom"/>
</dbReference>
<name>A0A507AY24_9PEZI</name>
<dbReference type="InParanoid" id="A0A507AY24"/>
<dbReference type="Pfam" id="PF13714">
    <property type="entry name" value="PEP_mutase"/>
    <property type="match status" value="1"/>
</dbReference>
<organism evidence="1 2">
    <name type="scientific">Thyridium curvatum</name>
    <dbReference type="NCBI Taxonomy" id="1093900"/>
    <lineage>
        <taxon>Eukaryota</taxon>
        <taxon>Fungi</taxon>
        <taxon>Dikarya</taxon>
        <taxon>Ascomycota</taxon>
        <taxon>Pezizomycotina</taxon>
        <taxon>Sordariomycetes</taxon>
        <taxon>Sordariomycetidae</taxon>
        <taxon>Thyridiales</taxon>
        <taxon>Thyridiaceae</taxon>
        <taxon>Thyridium</taxon>
    </lineage>
</organism>
<protein>
    <submittedName>
        <fullName evidence="1">Uncharacterized protein</fullName>
    </submittedName>
</protein>
<dbReference type="PANTHER" id="PTHR42905">
    <property type="entry name" value="PHOSPHOENOLPYRUVATE CARBOXYLASE"/>
    <property type="match status" value="1"/>
</dbReference>
<keyword evidence="2" id="KW-1185">Reference proteome</keyword>
<dbReference type="EMBL" id="SKBQ01000040">
    <property type="protein sequence ID" value="TPX12407.1"/>
    <property type="molecule type" value="Genomic_DNA"/>
</dbReference>
<dbReference type="OrthoDB" id="429143at2759"/>
<dbReference type="RefSeq" id="XP_030994118.1">
    <property type="nucleotide sequence ID" value="XM_031141494.1"/>
</dbReference>
<sequence>MKASNAQAQSFKALHVPGRPLLLANIHDATSARVVGALPRCAALATASYSVALAAGATDDELDLPTQLAAVRAVAPVAAALGKPLTVDLQDGYGAQLASAVRAVIDLGAVGINLEDTLREPGGDSAAVADEATAVDRIRTAARAAREAGLPDFVINARSDTFMEGGTLEEAIRRGRAYLEAGATTVFIFGPQARPCTREEVEAMVRGLEGRVNVSLALPGPGKPAPELSAKDLAEIGIARVSVGPQLYFAAAEALKAAAGHLFES</sequence>